<keyword evidence="1" id="KW-0472">Membrane</keyword>
<reference evidence="3" key="1">
    <citation type="submission" date="2017-01" db="EMBL/GenBank/DDBJ databases">
        <authorList>
            <person name="Varghese N."/>
            <person name="Submissions S."/>
        </authorList>
    </citation>
    <scope>NUCLEOTIDE SEQUENCE [LARGE SCALE GENOMIC DNA]</scope>
    <source>
        <strain evidence="3">CGMCC 1.7737</strain>
    </source>
</reference>
<gene>
    <name evidence="2" type="ORF">SAMN05421858_4047</name>
</gene>
<keyword evidence="1" id="KW-1133">Transmembrane helix</keyword>
<evidence type="ECO:0000313" key="3">
    <source>
        <dbReference type="Proteomes" id="UP000186914"/>
    </source>
</evidence>
<sequence>MNVGVFLLIELLVAVVLLSVGGILVHRCRASGEWQPRGLQDAERDAGIEEEWR</sequence>
<dbReference type="AlphaFoldDB" id="A0A1N7E617"/>
<keyword evidence="3" id="KW-1185">Reference proteome</keyword>
<feature type="transmembrane region" description="Helical" evidence="1">
    <location>
        <begin position="6"/>
        <end position="25"/>
    </location>
</feature>
<evidence type="ECO:0000256" key="1">
    <source>
        <dbReference type="SAM" id="Phobius"/>
    </source>
</evidence>
<evidence type="ECO:0000313" key="2">
    <source>
        <dbReference type="EMBL" id="SIR83438.1"/>
    </source>
</evidence>
<dbReference type="Proteomes" id="UP000186914">
    <property type="component" value="Unassembled WGS sequence"/>
</dbReference>
<keyword evidence="1" id="KW-0812">Transmembrane</keyword>
<dbReference type="EMBL" id="FTNO01000005">
    <property type="protein sequence ID" value="SIR83438.1"/>
    <property type="molecule type" value="Genomic_DNA"/>
</dbReference>
<dbReference type="RefSeq" id="WP_175609746.1">
    <property type="nucleotide sequence ID" value="NZ_FTNO01000005.1"/>
</dbReference>
<accession>A0A1N7E617</accession>
<proteinExistence type="predicted"/>
<organism evidence="2 3">
    <name type="scientific">Haladaptatus litoreus</name>
    <dbReference type="NCBI Taxonomy" id="553468"/>
    <lineage>
        <taxon>Archaea</taxon>
        <taxon>Methanobacteriati</taxon>
        <taxon>Methanobacteriota</taxon>
        <taxon>Stenosarchaea group</taxon>
        <taxon>Halobacteria</taxon>
        <taxon>Halobacteriales</taxon>
        <taxon>Haladaptataceae</taxon>
        <taxon>Haladaptatus</taxon>
    </lineage>
</organism>
<protein>
    <submittedName>
        <fullName evidence="2">Uncharacterized protein</fullName>
    </submittedName>
</protein>
<name>A0A1N7E617_9EURY</name>